<dbReference type="RefSeq" id="WP_266070844.1">
    <property type="nucleotide sequence ID" value="NZ_JAPJDA010000028.1"/>
</dbReference>
<organism evidence="1 2">
    <name type="scientific">Salinimicrobium profundisediminis</name>
    <dbReference type="NCBI Taxonomy" id="2994553"/>
    <lineage>
        <taxon>Bacteria</taxon>
        <taxon>Pseudomonadati</taxon>
        <taxon>Bacteroidota</taxon>
        <taxon>Flavobacteriia</taxon>
        <taxon>Flavobacteriales</taxon>
        <taxon>Flavobacteriaceae</taxon>
        <taxon>Salinimicrobium</taxon>
    </lineage>
</organism>
<proteinExistence type="predicted"/>
<evidence type="ECO:0000313" key="1">
    <source>
        <dbReference type="EMBL" id="MCX2839482.1"/>
    </source>
</evidence>
<keyword evidence="2" id="KW-1185">Reference proteome</keyword>
<reference evidence="1" key="1">
    <citation type="submission" date="2022-11" db="EMBL/GenBank/DDBJ databases">
        <title>Salinimicrobium profundisediminis sp. nov., isolated from deep-sea sediment of the Mariana Trench.</title>
        <authorList>
            <person name="Fu H."/>
        </authorList>
    </citation>
    <scope>NUCLEOTIDE SEQUENCE</scope>
    <source>
        <strain evidence="1">MT39</strain>
    </source>
</reference>
<evidence type="ECO:0000313" key="2">
    <source>
        <dbReference type="Proteomes" id="UP001148482"/>
    </source>
</evidence>
<dbReference type="EMBL" id="JAPJDA010000028">
    <property type="protein sequence ID" value="MCX2839482.1"/>
    <property type="molecule type" value="Genomic_DNA"/>
</dbReference>
<sequence length="92" mass="10819">MEKDKLKLELLEKIIACENEVILKKVEELLFGVSEAGEEYGLDAYTELSQELSISAEQEEELMRRYEDHLQSRGKSYTWEEVKKNLNDSYEL</sequence>
<accession>A0A9X3I305</accession>
<dbReference type="Proteomes" id="UP001148482">
    <property type="component" value="Unassembled WGS sequence"/>
</dbReference>
<name>A0A9X3I305_9FLAO</name>
<protein>
    <submittedName>
        <fullName evidence="1">Uncharacterized protein</fullName>
    </submittedName>
</protein>
<gene>
    <name evidence="1" type="ORF">OQ279_15140</name>
</gene>
<comment type="caution">
    <text evidence="1">The sequence shown here is derived from an EMBL/GenBank/DDBJ whole genome shotgun (WGS) entry which is preliminary data.</text>
</comment>
<dbReference type="AlphaFoldDB" id="A0A9X3I305"/>